<evidence type="ECO:0000313" key="1">
    <source>
        <dbReference type="EMBL" id="MDR8433120.1"/>
    </source>
</evidence>
<comment type="caution">
    <text evidence="1">The sequence shown here is derived from an EMBL/GenBank/DDBJ whole genome shotgun (WGS) entry which is preliminary data.</text>
</comment>
<dbReference type="AlphaFoldDB" id="A0ABD5DUF9"/>
<organism evidence="1">
    <name type="scientific">Acinetobacter baumannii</name>
    <dbReference type="NCBI Taxonomy" id="470"/>
    <lineage>
        <taxon>Bacteria</taxon>
        <taxon>Pseudomonadati</taxon>
        <taxon>Pseudomonadota</taxon>
        <taxon>Gammaproteobacteria</taxon>
        <taxon>Moraxellales</taxon>
        <taxon>Moraxellaceae</taxon>
        <taxon>Acinetobacter</taxon>
        <taxon>Acinetobacter calcoaceticus/baumannii complex</taxon>
    </lineage>
</organism>
<dbReference type="EMBL" id="VMAF01000075">
    <property type="protein sequence ID" value="MDR8433120.1"/>
    <property type="molecule type" value="Genomic_DNA"/>
</dbReference>
<keyword evidence="1" id="KW-0645">Protease</keyword>
<dbReference type="GO" id="GO:0006508">
    <property type="term" value="P:proteolysis"/>
    <property type="evidence" value="ECO:0007669"/>
    <property type="project" value="UniProtKB-KW"/>
</dbReference>
<protein>
    <submittedName>
        <fullName evidence="1">CAAX protease</fullName>
    </submittedName>
</protein>
<name>A0ABD5DUF9_ACIBA</name>
<keyword evidence="1" id="KW-0378">Hydrolase</keyword>
<gene>
    <name evidence="1" type="ORF">FPK63_18925</name>
</gene>
<sequence>MKSSNISNTVDLLSSDRLKSYKLYFNLKNNEECIGVYLW</sequence>
<accession>A0ABD5DUF9</accession>
<feature type="non-terminal residue" evidence="1">
    <location>
        <position position="39"/>
    </location>
</feature>
<dbReference type="GO" id="GO:0008233">
    <property type="term" value="F:peptidase activity"/>
    <property type="evidence" value="ECO:0007669"/>
    <property type="project" value="UniProtKB-KW"/>
</dbReference>
<proteinExistence type="predicted"/>
<reference evidence="1" key="1">
    <citation type="submission" date="2019-07" db="EMBL/GenBank/DDBJ databases">
        <title>Biological characteristics of mucoid Acinetobacter baumannii from a general hospital in China.</title>
        <authorList>
            <person name="Hua X."/>
            <person name="Yu Y."/>
        </authorList>
    </citation>
    <scope>NUCLEOTIDE SEQUENCE</scope>
    <source>
        <strain evidence="1">N8</strain>
    </source>
</reference>